<dbReference type="Pfam" id="PF00732">
    <property type="entry name" value="GMC_oxred_N"/>
    <property type="match status" value="1"/>
</dbReference>
<dbReference type="SUPFAM" id="SSF54373">
    <property type="entry name" value="FAD-linked reductases, C-terminal domain"/>
    <property type="match status" value="1"/>
</dbReference>
<organism evidence="7 8">
    <name type="scientific">Microbacterium deminutum</name>
    <dbReference type="NCBI Taxonomy" id="344164"/>
    <lineage>
        <taxon>Bacteria</taxon>
        <taxon>Bacillati</taxon>
        <taxon>Actinomycetota</taxon>
        <taxon>Actinomycetes</taxon>
        <taxon>Micrococcales</taxon>
        <taxon>Microbacteriaceae</taxon>
        <taxon>Microbacterium</taxon>
    </lineage>
</organism>
<dbReference type="InterPro" id="IPR051473">
    <property type="entry name" value="P2Ox-like"/>
</dbReference>
<evidence type="ECO:0000313" key="8">
    <source>
        <dbReference type="Proteomes" id="UP001499933"/>
    </source>
</evidence>
<dbReference type="InterPro" id="IPR017896">
    <property type="entry name" value="4Fe4S_Fe-S-bd"/>
</dbReference>
<evidence type="ECO:0000313" key="7">
    <source>
        <dbReference type="EMBL" id="GAA1952731.1"/>
    </source>
</evidence>
<evidence type="ECO:0000256" key="1">
    <source>
        <dbReference type="ARBA" id="ARBA00001974"/>
    </source>
</evidence>
<dbReference type="InterPro" id="IPR007867">
    <property type="entry name" value="GMC_OxRtase_C"/>
</dbReference>
<dbReference type="InterPro" id="IPR036188">
    <property type="entry name" value="FAD/NAD-bd_sf"/>
</dbReference>
<evidence type="ECO:0000256" key="5">
    <source>
        <dbReference type="ARBA" id="ARBA00023002"/>
    </source>
</evidence>
<evidence type="ECO:0000256" key="2">
    <source>
        <dbReference type="ARBA" id="ARBA00010790"/>
    </source>
</evidence>
<dbReference type="Gene3D" id="3.50.50.60">
    <property type="entry name" value="FAD/NAD(P)-binding domain"/>
    <property type="match status" value="2"/>
</dbReference>
<comment type="similarity">
    <text evidence="2">Belongs to the GMC oxidoreductase family.</text>
</comment>
<dbReference type="RefSeq" id="WP_344092619.1">
    <property type="nucleotide sequence ID" value="NZ_BAAAOG010000002.1"/>
</dbReference>
<comment type="caution">
    <text evidence="7">The sequence shown here is derived from an EMBL/GenBank/DDBJ whole genome shotgun (WGS) entry which is preliminary data.</text>
</comment>
<protein>
    <recommendedName>
        <fullName evidence="6">4Fe-4S ferredoxin-type domain-containing protein</fullName>
    </recommendedName>
</protein>
<dbReference type="SUPFAM" id="SSF51905">
    <property type="entry name" value="FAD/NAD(P)-binding domain"/>
    <property type="match status" value="1"/>
</dbReference>
<dbReference type="Pfam" id="PF13618">
    <property type="entry name" value="Gluconate_2-dh3"/>
    <property type="match status" value="1"/>
</dbReference>
<keyword evidence="8" id="KW-1185">Reference proteome</keyword>
<dbReference type="PANTHER" id="PTHR42784">
    <property type="entry name" value="PYRANOSE 2-OXIDASE"/>
    <property type="match status" value="1"/>
</dbReference>
<accession>A0ABN2QHU9</accession>
<reference evidence="7 8" key="1">
    <citation type="journal article" date="2019" name="Int. J. Syst. Evol. Microbiol.">
        <title>The Global Catalogue of Microorganisms (GCM) 10K type strain sequencing project: providing services to taxonomists for standard genome sequencing and annotation.</title>
        <authorList>
            <consortium name="The Broad Institute Genomics Platform"/>
            <consortium name="The Broad Institute Genome Sequencing Center for Infectious Disease"/>
            <person name="Wu L."/>
            <person name="Ma J."/>
        </authorList>
    </citation>
    <scope>NUCLEOTIDE SEQUENCE [LARGE SCALE GENOMIC DNA]</scope>
    <source>
        <strain evidence="7 8">JCM 14901</strain>
    </source>
</reference>
<dbReference type="PANTHER" id="PTHR42784:SF1">
    <property type="entry name" value="PYRANOSE 2-OXIDASE"/>
    <property type="match status" value="1"/>
</dbReference>
<dbReference type="Pfam" id="PF00890">
    <property type="entry name" value="FAD_binding_2"/>
    <property type="match status" value="1"/>
</dbReference>
<gene>
    <name evidence="7" type="ORF">GCM10009776_13310</name>
</gene>
<dbReference type="Pfam" id="PF05199">
    <property type="entry name" value="GMC_oxred_C"/>
    <property type="match status" value="1"/>
</dbReference>
<keyword evidence="3" id="KW-0285">Flavoprotein</keyword>
<comment type="cofactor">
    <cofactor evidence="1">
        <name>FAD</name>
        <dbReference type="ChEBI" id="CHEBI:57692"/>
    </cofactor>
</comment>
<proteinExistence type="inferred from homology"/>
<evidence type="ECO:0000256" key="3">
    <source>
        <dbReference type="ARBA" id="ARBA00022630"/>
    </source>
</evidence>
<evidence type="ECO:0000256" key="4">
    <source>
        <dbReference type="ARBA" id="ARBA00022827"/>
    </source>
</evidence>
<dbReference type="EMBL" id="BAAAOG010000002">
    <property type="protein sequence ID" value="GAA1952731.1"/>
    <property type="molecule type" value="Genomic_DNA"/>
</dbReference>
<sequence>MAGDELSDHPDEPTLRALFDTVIPVDDWPGGWEGGVGRLLREHGSDFMSWSATALANAAEAADRAANDSHRRPFAALAAAEQSAVFASLLEREGAAGPMHDVTTVAYQGFYGGTREPAGWQMVGYSAIPEGVDAVDAADPPGIDAERLADSYDVIVIGAGAGGGAVAAELAEGGQHVLLIDRAQPMRNSELRGNHLQGKRTGLYDVRVGPHAGNPRVIEHSDGTAELLHGEGDALAYGLNAMVLGGGTRVWQGMSWRFWEQDFRMASTYGTPVDSTLADWPFDYAELEQYYERAEWELGVAGDADSAVGRATPRRRGYPLPAMRSDRTREALTAAGRRLGITTSPIPFAINSVSRDGRAACVRCAQCIGHACPVNAKNGAQNTFIPRALATGRADLLLGAQVTSIEHDGSGTASGVVGVVEGRSGERGFRARAARIVVAAGAIETARLLLASGLGNEWVGRSHMTHGVALAIAGEAPDIKETVGPGHSVATIDFVHSDPHGWGGGVMFDAALQFPYDKAQVGRELASAPFGTVHKAWMRETPNLVGTMAMVQEIPHAQTRVLLDPVVKDQRGMPAVRLRGTAHDATRANVAAMAGHCSDWLRAAGGRRIMTRELTVAPQGQEHSAGTARLSADPAFGACDPRGLLWGTRNVFVADASLHVTNGGFNPALTVFANALRVGALMMQ</sequence>
<dbReference type="InterPro" id="IPR000172">
    <property type="entry name" value="GMC_OxRdtase_N"/>
</dbReference>
<keyword evidence="4" id="KW-0274">FAD</keyword>
<feature type="domain" description="4Fe-4S ferredoxin-type" evidence="6">
    <location>
        <begin position="351"/>
        <end position="382"/>
    </location>
</feature>
<dbReference type="InterPro" id="IPR003953">
    <property type="entry name" value="FAD-dep_OxRdtase_2_FAD-bd"/>
</dbReference>
<dbReference type="Proteomes" id="UP001499933">
    <property type="component" value="Unassembled WGS sequence"/>
</dbReference>
<dbReference type="InterPro" id="IPR027056">
    <property type="entry name" value="Gluconate_2DH_su3"/>
</dbReference>
<dbReference type="PROSITE" id="PS51379">
    <property type="entry name" value="4FE4S_FER_2"/>
    <property type="match status" value="1"/>
</dbReference>
<name>A0ABN2QHU9_9MICO</name>
<keyword evidence="5" id="KW-0560">Oxidoreductase</keyword>
<evidence type="ECO:0000259" key="6">
    <source>
        <dbReference type="PROSITE" id="PS51379"/>
    </source>
</evidence>